<keyword evidence="2" id="KW-1185">Reference proteome</keyword>
<reference evidence="1" key="2">
    <citation type="submission" date="2022-10" db="EMBL/GenBank/DDBJ databases">
        <authorList>
            <consortium name="ENA_rothamsted_submissions"/>
            <consortium name="culmorum"/>
            <person name="King R."/>
        </authorList>
    </citation>
    <scope>NUCLEOTIDE SEQUENCE</scope>
</reference>
<evidence type="ECO:0000313" key="2">
    <source>
        <dbReference type="Proteomes" id="UP001153620"/>
    </source>
</evidence>
<protein>
    <submittedName>
        <fullName evidence="1">Uncharacterized protein</fullName>
    </submittedName>
</protein>
<gene>
    <name evidence="1" type="ORF">CHIRRI_LOCUS10777</name>
</gene>
<evidence type="ECO:0000313" key="1">
    <source>
        <dbReference type="EMBL" id="CAH1728591.1"/>
    </source>
</evidence>
<dbReference type="EMBL" id="OU895879">
    <property type="protein sequence ID" value="CAH1728591.1"/>
    <property type="molecule type" value="Genomic_DNA"/>
</dbReference>
<proteinExistence type="predicted"/>
<dbReference type="AlphaFoldDB" id="A0A9P0J5A1"/>
<organism evidence="1 2">
    <name type="scientific">Chironomus riparius</name>
    <dbReference type="NCBI Taxonomy" id="315576"/>
    <lineage>
        <taxon>Eukaryota</taxon>
        <taxon>Metazoa</taxon>
        <taxon>Ecdysozoa</taxon>
        <taxon>Arthropoda</taxon>
        <taxon>Hexapoda</taxon>
        <taxon>Insecta</taxon>
        <taxon>Pterygota</taxon>
        <taxon>Neoptera</taxon>
        <taxon>Endopterygota</taxon>
        <taxon>Diptera</taxon>
        <taxon>Nematocera</taxon>
        <taxon>Chironomoidea</taxon>
        <taxon>Chironomidae</taxon>
        <taxon>Chironominae</taxon>
        <taxon>Chironomus</taxon>
    </lineage>
</organism>
<dbReference type="Proteomes" id="UP001153620">
    <property type="component" value="Chromosome 3"/>
</dbReference>
<reference evidence="1" key="1">
    <citation type="submission" date="2022-01" db="EMBL/GenBank/DDBJ databases">
        <authorList>
            <person name="King R."/>
        </authorList>
    </citation>
    <scope>NUCLEOTIDE SEQUENCE</scope>
</reference>
<dbReference type="OrthoDB" id="623277at2759"/>
<name>A0A9P0J5A1_9DIPT</name>
<sequence length="204" mass="23959">MDLLIMEGIINAAQKRHNKLLSDAIGNYLDDIATSIEKQKKLDELFDSHDKIDETLWIFQLIKDELRSNNVDKSSCLVKILFKNLNSSHKFWIKIFKITNSECSCSYFGDLLNIRIVRQTTFNIVIMYFKSLAYDGHYFISEDLIEDKSKVKFLKSIDFSQMIGFLYFLMNYKDDISLLISKCMTEFDPAFVRYLFKSFKVLSL</sequence>
<accession>A0A9P0J5A1</accession>